<comment type="similarity">
    <text evidence="3">Belongs to the methyltransferase superfamily. ETFBKMT family.</text>
</comment>
<evidence type="ECO:0000256" key="1">
    <source>
        <dbReference type="ARBA" id="ARBA00022603"/>
    </source>
</evidence>
<evidence type="ECO:0000256" key="4">
    <source>
        <dbReference type="ARBA" id="ARBA00041867"/>
    </source>
</evidence>
<comment type="caution">
    <text evidence="6">The sequence shown here is derived from an EMBL/GenBank/DDBJ whole genome shotgun (WGS) entry which is preliminary data.</text>
</comment>
<dbReference type="Proteomes" id="UP000597762">
    <property type="component" value="Unassembled WGS sequence"/>
</dbReference>
<dbReference type="OrthoDB" id="194386at2759"/>
<dbReference type="CDD" id="cd02440">
    <property type="entry name" value="AdoMet_MTases"/>
    <property type="match status" value="1"/>
</dbReference>
<evidence type="ECO:0000256" key="5">
    <source>
        <dbReference type="ARBA" id="ARBA00042266"/>
    </source>
</evidence>
<dbReference type="AlphaFoldDB" id="A0A812BE88"/>
<keyword evidence="7" id="KW-1185">Reference proteome</keyword>
<gene>
    <name evidence="6" type="ORF">SPHA_15763</name>
</gene>
<keyword evidence="2 6" id="KW-0808">Transferase</keyword>
<proteinExistence type="inferred from homology"/>
<name>A0A812BE88_ACAPH</name>
<evidence type="ECO:0000256" key="3">
    <source>
        <dbReference type="ARBA" id="ARBA00037932"/>
    </source>
</evidence>
<accession>A0A812BE88</accession>
<dbReference type="Gene3D" id="3.40.50.150">
    <property type="entry name" value="Vaccinia Virus protein VP39"/>
    <property type="match status" value="1"/>
</dbReference>
<dbReference type="GO" id="GO:0016279">
    <property type="term" value="F:protein-lysine N-methyltransferase activity"/>
    <property type="evidence" value="ECO:0007669"/>
    <property type="project" value="TreeGrafter"/>
</dbReference>
<protein>
    <recommendedName>
        <fullName evidence="5">ETFB lysine methyltransferase</fullName>
    </recommendedName>
    <alternativeName>
        <fullName evidence="4">Protein N-lysine methyltransferase METTL20</fullName>
    </alternativeName>
</protein>
<keyword evidence="1 6" id="KW-0489">Methyltransferase</keyword>
<evidence type="ECO:0000256" key="2">
    <source>
        <dbReference type="ARBA" id="ARBA00022679"/>
    </source>
</evidence>
<sequence>MFSFTGNIIPACIIWFEAREDHCPFQDPFWAFYWPGGQVLARFLLENRHYVEKKSVLDIGSGCGALAIISKMLGATRVVANDIDPVAITAIEMNSSLNDIVLETEHIIMIILHLKNSDKNPFSSVFLFLAVSLSLALSCTLSHNFSCIFLCSLSFSHDLSHASSLAHDLSCLLSLSLSLFER</sequence>
<organism evidence="6 7">
    <name type="scientific">Acanthosepion pharaonis</name>
    <name type="common">Pharaoh cuttlefish</name>
    <name type="synonym">Sepia pharaonis</name>
    <dbReference type="NCBI Taxonomy" id="158019"/>
    <lineage>
        <taxon>Eukaryota</taxon>
        <taxon>Metazoa</taxon>
        <taxon>Spiralia</taxon>
        <taxon>Lophotrochozoa</taxon>
        <taxon>Mollusca</taxon>
        <taxon>Cephalopoda</taxon>
        <taxon>Coleoidea</taxon>
        <taxon>Decapodiformes</taxon>
        <taxon>Sepiida</taxon>
        <taxon>Sepiina</taxon>
        <taxon>Sepiidae</taxon>
        <taxon>Acanthosepion</taxon>
    </lineage>
</organism>
<dbReference type="EMBL" id="CAHIKZ030000551">
    <property type="protein sequence ID" value="CAE1225622.1"/>
    <property type="molecule type" value="Genomic_DNA"/>
</dbReference>
<dbReference type="SUPFAM" id="SSF53335">
    <property type="entry name" value="S-adenosyl-L-methionine-dependent methyltransferases"/>
    <property type="match status" value="1"/>
</dbReference>
<dbReference type="InterPro" id="IPR050078">
    <property type="entry name" value="Ribosomal_L11_MeTrfase_PrmA"/>
</dbReference>
<dbReference type="PANTHER" id="PTHR43648:SF1">
    <property type="entry name" value="ELECTRON TRANSFER FLAVOPROTEIN BETA SUBUNIT LYSINE METHYLTRANSFERASE"/>
    <property type="match status" value="1"/>
</dbReference>
<evidence type="ECO:0000313" key="6">
    <source>
        <dbReference type="EMBL" id="CAE1225622.1"/>
    </source>
</evidence>
<dbReference type="GO" id="GO:0032259">
    <property type="term" value="P:methylation"/>
    <property type="evidence" value="ECO:0007669"/>
    <property type="project" value="UniProtKB-KW"/>
</dbReference>
<dbReference type="GO" id="GO:0005759">
    <property type="term" value="C:mitochondrial matrix"/>
    <property type="evidence" value="ECO:0007669"/>
    <property type="project" value="TreeGrafter"/>
</dbReference>
<dbReference type="Pfam" id="PF06325">
    <property type="entry name" value="PrmA"/>
    <property type="match status" value="1"/>
</dbReference>
<dbReference type="InterPro" id="IPR029063">
    <property type="entry name" value="SAM-dependent_MTases_sf"/>
</dbReference>
<dbReference type="PANTHER" id="PTHR43648">
    <property type="entry name" value="ELECTRON TRANSFER FLAVOPROTEIN BETA SUBUNIT LYSINE METHYLTRANSFERASE"/>
    <property type="match status" value="1"/>
</dbReference>
<evidence type="ECO:0000313" key="7">
    <source>
        <dbReference type="Proteomes" id="UP000597762"/>
    </source>
</evidence>
<reference evidence="6" key="1">
    <citation type="submission" date="2021-01" db="EMBL/GenBank/DDBJ databases">
        <authorList>
            <person name="Li R."/>
            <person name="Bekaert M."/>
        </authorList>
    </citation>
    <scope>NUCLEOTIDE SEQUENCE</scope>
    <source>
        <strain evidence="6">Farmed</strain>
    </source>
</reference>